<dbReference type="AlphaFoldDB" id="A0A5C0UEF6"/>
<dbReference type="OrthoDB" id="9829375at2"/>
<sequence length="185" mass="20589">MSTEQDYTILNTEELNIEIDDKQTSGSDLFVSADGLNAKGSVKGFEKFATVKKFSESFRNNIRKDSRQNSASVGGTINSGFVEIYIPESIFAFELQQKGLSSDPITKIELVKTVLVKNERQKLLTLTYGMCNVVYVASQLGAFYFMRFAFDSRAVKFSKIKDDGASDGVFEFKYNVKESTVTGGK</sequence>
<keyword evidence="2" id="KW-1185">Reference proteome</keyword>
<evidence type="ECO:0008006" key="3">
    <source>
        <dbReference type="Google" id="ProtNLM"/>
    </source>
</evidence>
<reference evidence="1 2" key="1">
    <citation type="submission" date="2019-08" db="EMBL/GenBank/DDBJ databases">
        <title>Highly reduced genomes of protist endosymbionts show evolutionary convergence.</title>
        <authorList>
            <person name="George E."/>
            <person name="Husnik F."/>
            <person name="Tashyreva D."/>
            <person name="Prokopchuk G."/>
            <person name="Horak A."/>
            <person name="Kwong W.K."/>
            <person name="Lukes J."/>
            <person name="Keeling P.J."/>
        </authorList>
    </citation>
    <scope>NUCLEOTIDE SEQUENCE [LARGE SCALE GENOMIC DNA]</scope>
    <source>
        <strain evidence="1">1605</strain>
    </source>
</reference>
<gene>
    <name evidence="1" type="ORF">FZC35_01680</name>
</gene>
<organism evidence="1 2">
    <name type="scientific">Candidatus Cytomitobacter indipagum</name>
    <dbReference type="NCBI Taxonomy" id="2601575"/>
    <lineage>
        <taxon>Bacteria</taxon>
        <taxon>Pseudomonadati</taxon>
        <taxon>Pseudomonadota</taxon>
        <taxon>Alphaproteobacteria</taxon>
        <taxon>Holosporales</taxon>
        <taxon>Holosporaceae</taxon>
        <taxon>Candidatus Cytomitobacter</taxon>
    </lineage>
</organism>
<name>A0A5C0UEF6_9PROT</name>
<protein>
    <recommendedName>
        <fullName evidence="3">Phage tail protein</fullName>
    </recommendedName>
</protein>
<dbReference type="EMBL" id="CP043315">
    <property type="protein sequence ID" value="QEK38080.1"/>
    <property type="molecule type" value="Genomic_DNA"/>
</dbReference>
<accession>A0A5C0UEF6</accession>
<proteinExistence type="predicted"/>
<dbReference type="Proteomes" id="UP000325155">
    <property type="component" value="Chromosome"/>
</dbReference>
<dbReference type="RefSeq" id="WP_148980927.1">
    <property type="nucleotide sequence ID" value="NZ_CP043315.1"/>
</dbReference>
<dbReference type="KEGG" id="cip:FZC35_01680"/>
<evidence type="ECO:0000313" key="2">
    <source>
        <dbReference type="Proteomes" id="UP000325155"/>
    </source>
</evidence>
<evidence type="ECO:0000313" key="1">
    <source>
        <dbReference type="EMBL" id="QEK38080.1"/>
    </source>
</evidence>